<dbReference type="STRING" id="135651.G0NYU3"/>
<sequence>MAPFTMKSAKSAKKTVEIPKMTSPHYVIDGDQVKLVEHRDINENMEVLGAVTKKVYEQLGKLKNKTFKNVRDVHIACNQCHQVFLTSCLEHPLFWVPNQIDRAVRGPYTHKTLPAQYFRISDEGRVKGQGIRAIRNIPTGLVFGPYEGTRTLAKDCANPDYSWDILVNGETWAVDGKKNGNWLVLINSPNYQREANMVALQHKGEMNYVVYKPIRQGEELTVWYGAEFGKRLAKWRKQAEKE</sequence>
<reference evidence="3" key="1">
    <citation type="submission" date="2011-07" db="EMBL/GenBank/DDBJ databases">
        <authorList>
            <consortium name="Caenorhabditis brenneri Sequencing and Analysis Consortium"/>
            <person name="Wilson R.K."/>
        </authorList>
    </citation>
    <scope>NUCLEOTIDE SEQUENCE [LARGE SCALE GENOMIC DNA]</scope>
    <source>
        <strain evidence="3">PB2801</strain>
    </source>
</reference>
<gene>
    <name evidence="2" type="ORF">CAEBREN_22767</name>
</gene>
<dbReference type="AlphaFoldDB" id="G0NYU3"/>
<dbReference type="EMBL" id="GL379984">
    <property type="protein sequence ID" value="EGT40211.1"/>
    <property type="molecule type" value="Genomic_DNA"/>
</dbReference>
<protein>
    <recommendedName>
        <fullName evidence="1">SET domain-containing protein</fullName>
    </recommendedName>
</protein>
<name>G0NYU3_CAEBE</name>
<proteinExistence type="predicted"/>
<dbReference type="OMA" id="YQREANM"/>
<dbReference type="Pfam" id="PF21549">
    <property type="entry name" value="PRDM2_PR"/>
    <property type="match status" value="1"/>
</dbReference>
<dbReference type="OrthoDB" id="10668009at2759"/>
<dbReference type="eggNOG" id="KOG2461">
    <property type="taxonomic scope" value="Eukaryota"/>
</dbReference>
<evidence type="ECO:0000313" key="2">
    <source>
        <dbReference type="EMBL" id="EGT40211.1"/>
    </source>
</evidence>
<feature type="domain" description="SET" evidence="1">
    <location>
        <begin position="113"/>
        <end position="225"/>
    </location>
</feature>
<dbReference type="InterPro" id="IPR046341">
    <property type="entry name" value="SET_dom_sf"/>
</dbReference>
<accession>G0NYU3</accession>
<organism evidence="3">
    <name type="scientific">Caenorhabditis brenneri</name>
    <name type="common">Nematode worm</name>
    <dbReference type="NCBI Taxonomy" id="135651"/>
    <lineage>
        <taxon>Eukaryota</taxon>
        <taxon>Metazoa</taxon>
        <taxon>Ecdysozoa</taxon>
        <taxon>Nematoda</taxon>
        <taxon>Chromadorea</taxon>
        <taxon>Rhabditida</taxon>
        <taxon>Rhabditina</taxon>
        <taxon>Rhabditomorpha</taxon>
        <taxon>Rhabditoidea</taxon>
        <taxon>Rhabditidae</taxon>
        <taxon>Peloderinae</taxon>
        <taxon>Caenorhabditis</taxon>
    </lineage>
</organism>
<dbReference type="InterPro" id="IPR001214">
    <property type="entry name" value="SET_dom"/>
</dbReference>
<evidence type="ECO:0000313" key="3">
    <source>
        <dbReference type="Proteomes" id="UP000008068"/>
    </source>
</evidence>
<dbReference type="Gene3D" id="2.170.270.10">
    <property type="entry name" value="SET domain"/>
    <property type="match status" value="1"/>
</dbReference>
<dbReference type="Proteomes" id="UP000008068">
    <property type="component" value="Unassembled WGS sequence"/>
</dbReference>
<evidence type="ECO:0000259" key="1">
    <source>
        <dbReference type="PROSITE" id="PS50280"/>
    </source>
</evidence>
<dbReference type="SUPFAM" id="SSF82199">
    <property type="entry name" value="SET domain"/>
    <property type="match status" value="1"/>
</dbReference>
<dbReference type="PROSITE" id="PS50280">
    <property type="entry name" value="SET"/>
    <property type="match status" value="1"/>
</dbReference>
<keyword evidence="3" id="KW-1185">Reference proteome</keyword>
<dbReference type="InParanoid" id="G0NYU3"/>
<dbReference type="HOGENOM" id="CLU_089435_0_0_1"/>